<proteinExistence type="inferred from homology"/>
<keyword evidence="5" id="KW-0788">Thiol protease</keyword>
<dbReference type="AlphaFoldDB" id="A0A1E7FPL2"/>
<dbReference type="InterPro" id="IPR000816">
    <property type="entry name" value="Peptidase_C15"/>
</dbReference>
<dbReference type="Pfam" id="PF01470">
    <property type="entry name" value="Peptidase_C15"/>
    <property type="match status" value="1"/>
</dbReference>
<organism evidence="7 8">
    <name type="scientific">Fragilariopsis cylindrus CCMP1102</name>
    <dbReference type="NCBI Taxonomy" id="635003"/>
    <lineage>
        <taxon>Eukaryota</taxon>
        <taxon>Sar</taxon>
        <taxon>Stramenopiles</taxon>
        <taxon>Ochrophyta</taxon>
        <taxon>Bacillariophyta</taxon>
        <taxon>Bacillariophyceae</taxon>
        <taxon>Bacillariophycidae</taxon>
        <taxon>Bacillariales</taxon>
        <taxon>Bacillariaceae</taxon>
        <taxon>Fragilariopsis</taxon>
    </lineage>
</organism>
<accession>A0A1E7FPL2</accession>
<sequence length="248" mass="28066">MTAPTKTTFIITGFGPFGTVEENPTTVIIRHVSKTMNRLRDTTILKLKQKQKQDEEDDNKKNKRQRQRIILLHLGVARTTSFRLESCAYNEATFRIPDICGYQPKQELIIREDVLEKCYKTTLDLTSLCTKLTNRFGPKICTEISTNPGRYVCNYVYCTSLQIALLSSSASSKSKSKSKSEIKSVDINNNSNKTMENHENNESTTNNTTNHDDDDDVICSLFLHVPSFSVVPEEEQLSYVAGLLQALI</sequence>
<keyword evidence="2" id="KW-0963">Cytoplasm</keyword>
<name>A0A1E7FPL2_9STRA</name>
<keyword evidence="3" id="KW-0645">Protease</keyword>
<keyword evidence="8" id="KW-1185">Reference proteome</keyword>
<dbReference type="GO" id="GO:0006508">
    <property type="term" value="P:proteolysis"/>
    <property type="evidence" value="ECO:0007669"/>
    <property type="project" value="UniProtKB-KW"/>
</dbReference>
<evidence type="ECO:0000256" key="5">
    <source>
        <dbReference type="ARBA" id="ARBA00022807"/>
    </source>
</evidence>
<dbReference type="EMBL" id="KV784355">
    <property type="protein sequence ID" value="OEU20109.1"/>
    <property type="molecule type" value="Genomic_DNA"/>
</dbReference>
<dbReference type="Gene3D" id="3.40.630.20">
    <property type="entry name" value="Peptidase C15, pyroglutamyl peptidase I-like"/>
    <property type="match status" value="1"/>
</dbReference>
<evidence type="ECO:0000256" key="1">
    <source>
        <dbReference type="ARBA" id="ARBA00006641"/>
    </source>
</evidence>
<dbReference type="SUPFAM" id="SSF53182">
    <property type="entry name" value="Pyrrolidone carboxyl peptidase (pyroglutamate aminopeptidase)"/>
    <property type="match status" value="1"/>
</dbReference>
<dbReference type="InParanoid" id="A0A1E7FPL2"/>
<evidence type="ECO:0000256" key="6">
    <source>
        <dbReference type="SAM" id="MobiDB-lite"/>
    </source>
</evidence>
<dbReference type="InterPro" id="IPR016125">
    <property type="entry name" value="Peptidase_C15-like"/>
</dbReference>
<evidence type="ECO:0000313" key="7">
    <source>
        <dbReference type="EMBL" id="OEU20109.1"/>
    </source>
</evidence>
<dbReference type="OrthoDB" id="407146at2759"/>
<evidence type="ECO:0000256" key="3">
    <source>
        <dbReference type="ARBA" id="ARBA00022670"/>
    </source>
</evidence>
<feature type="region of interest" description="Disordered" evidence="6">
    <location>
        <begin position="180"/>
        <end position="211"/>
    </location>
</feature>
<dbReference type="KEGG" id="fcy:FRACYDRAFT_206799"/>
<dbReference type="PRINTS" id="PR00706">
    <property type="entry name" value="PYROGLUPTASE"/>
</dbReference>
<dbReference type="InterPro" id="IPR036440">
    <property type="entry name" value="Peptidase_C15-like_sf"/>
</dbReference>
<dbReference type="GO" id="GO:0016920">
    <property type="term" value="F:pyroglutamyl-peptidase activity"/>
    <property type="evidence" value="ECO:0007669"/>
    <property type="project" value="InterPro"/>
</dbReference>
<dbReference type="PANTHER" id="PTHR23402:SF1">
    <property type="entry name" value="PYROGLUTAMYL-PEPTIDASE I"/>
    <property type="match status" value="1"/>
</dbReference>
<keyword evidence="4" id="KW-0378">Hydrolase</keyword>
<dbReference type="Proteomes" id="UP000095751">
    <property type="component" value="Unassembled WGS sequence"/>
</dbReference>
<comment type="similarity">
    <text evidence="1">Belongs to the peptidase C15 family.</text>
</comment>
<gene>
    <name evidence="7" type="ORF">FRACYDRAFT_206799</name>
</gene>
<evidence type="ECO:0000256" key="4">
    <source>
        <dbReference type="ARBA" id="ARBA00022801"/>
    </source>
</evidence>
<dbReference type="PANTHER" id="PTHR23402">
    <property type="entry name" value="PROTEASE FAMILY C15 PYROGLUTAMYL-PEPTIDASE I-RELATED"/>
    <property type="match status" value="1"/>
</dbReference>
<protein>
    <submittedName>
        <fullName evidence="7">Peptidase C15, pyroglutamyl peptidase I-like protein</fullName>
    </submittedName>
</protein>
<evidence type="ECO:0000256" key="2">
    <source>
        <dbReference type="ARBA" id="ARBA00022490"/>
    </source>
</evidence>
<reference evidence="7 8" key="1">
    <citation type="submission" date="2016-09" db="EMBL/GenBank/DDBJ databases">
        <title>Extensive genetic diversity and differential bi-allelic expression allows diatom success in the polar Southern Ocean.</title>
        <authorList>
            <consortium name="DOE Joint Genome Institute"/>
            <person name="Mock T."/>
            <person name="Otillar R.P."/>
            <person name="Strauss J."/>
            <person name="Dupont C."/>
            <person name="Frickenhaus S."/>
            <person name="Maumus F."/>
            <person name="Mcmullan M."/>
            <person name="Sanges R."/>
            <person name="Schmutz J."/>
            <person name="Toseland A."/>
            <person name="Valas R."/>
            <person name="Veluchamy A."/>
            <person name="Ward B.J."/>
            <person name="Allen A."/>
            <person name="Barry K."/>
            <person name="Falciatore A."/>
            <person name="Ferrante M."/>
            <person name="Fortunato A.E."/>
            <person name="Gloeckner G."/>
            <person name="Gruber A."/>
            <person name="Hipkin R."/>
            <person name="Janech M."/>
            <person name="Kroth P."/>
            <person name="Leese F."/>
            <person name="Lindquist E."/>
            <person name="Lyon B.R."/>
            <person name="Martin J."/>
            <person name="Mayer C."/>
            <person name="Parker M."/>
            <person name="Quesneville H."/>
            <person name="Raymond J."/>
            <person name="Uhlig C."/>
            <person name="Valentin K.U."/>
            <person name="Worden A.Z."/>
            <person name="Armbrust E.V."/>
            <person name="Bowler C."/>
            <person name="Green B."/>
            <person name="Moulton V."/>
            <person name="Van Oosterhout C."/>
            <person name="Grigoriev I."/>
        </authorList>
    </citation>
    <scope>NUCLEOTIDE SEQUENCE [LARGE SCALE GENOMIC DNA]</scope>
    <source>
        <strain evidence="7 8">CCMP1102</strain>
    </source>
</reference>
<evidence type="ECO:0000313" key="8">
    <source>
        <dbReference type="Proteomes" id="UP000095751"/>
    </source>
</evidence>
<dbReference type="GO" id="GO:0005829">
    <property type="term" value="C:cytosol"/>
    <property type="evidence" value="ECO:0007669"/>
    <property type="project" value="InterPro"/>
</dbReference>